<dbReference type="Proteomes" id="UP000823900">
    <property type="component" value="Unassembled WGS sequence"/>
</dbReference>
<reference evidence="13" key="1">
    <citation type="journal article" date="2021" name="PeerJ">
        <title>Extensive microbial diversity within the chicken gut microbiome revealed by metagenomics and culture.</title>
        <authorList>
            <person name="Gilroy R."/>
            <person name="Ravi A."/>
            <person name="Getino M."/>
            <person name="Pursley I."/>
            <person name="Horton D.L."/>
            <person name="Alikhan N.F."/>
            <person name="Baker D."/>
            <person name="Gharbi K."/>
            <person name="Hall N."/>
            <person name="Watson M."/>
            <person name="Adriaenssens E.M."/>
            <person name="Foster-Nyarko E."/>
            <person name="Jarju S."/>
            <person name="Secka A."/>
            <person name="Antonio M."/>
            <person name="Oren A."/>
            <person name="Chaudhuri R.R."/>
            <person name="La Ragione R."/>
            <person name="Hildebrand F."/>
            <person name="Pallen M.J."/>
        </authorList>
    </citation>
    <scope>NUCLEOTIDE SEQUENCE</scope>
    <source>
        <strain evidence="13">CHK178-16964</strain>
    </source>
</reference>
<organism evidence="13 14">
    <name type="scientific">Candidatus Lachnoclostridium stercoravium</name>
    <dbReference type="NCBI Taxonomy" id="2838633"/>
    <lineage>
        <taxon>Bacteria</taxon>
        <taxon>Bacillati</taxon>
        <taxon>Bacillota</taxon>
        <taxon>Clostridia</taxon>
        <taxon>Lachnospirales</taxon>
        <taxon>Lachnospiraceae</taxon>
    </lineage>
</organism>
<evidence type="ECO:0000256" key="2">
    <source>
        <dbReference type="ARBA" id="ARBA00004141"/>
    </source>
</evidence>
<evidence type="ECO:0000256" key="3">
    <source>
        <dbReference type="ARBA" id="ARBA00007931"/>
    </source>
</evidence>
<evidence type="ECO:0000313" key="13">
    <source>
        <dbReference type="EMBL" id="HJA71862.1"/>
    </source>
</evidence>
<feature type="domain" description="PDZ" evidence="12">
    <location>
        <begin position="119"/>
        <end position="174"/>
    </location>
</feature>
<comment type="subcellular location">
    <subcellularLocation>
        <location evidence="2">Membrane</location>
        <topology evidence="2">Multi-pass membrane protein</topology>
    </subcellularLocation>
</comment>
<dbReference type="GO" id="GO:0016020">
    <property type="term" value="C:membrane"/>
    <property type="evidence" value="ECO:0007669"/>
    <property type="project" value="UniProtKB-SubCell"/>
</dbReference>
<evidence type="ECO:0000256" key="10">
    <source>
        <dbReference type="ARBA" id="ARBA00023136"/>
    </source>
</evidence>
<dbReference type="CDD" id="cd23081">
    <property type="entry name" value="cpPDZ_EcRseP-like"/>
    <property type="match status" value="1"/>
</dbReference>
<keyword evidence="10 11" id="KW-0472">Membrane</keyword>
<gene>
    <name evidence="13" type="ORF">IAA07_09860</name>
</gene>
<evidence type="ECO:0000256" key="1">
    <source>
        <dbReference type="ARBA" id="ARBA00001947"/>
    </source>
</evidence>
<dbReference type="Gene3D" id="2.30.42.10">
    <property type="match status" value="1"/>
</dbReference>
<sequence>MNIILAVLVFGLVVLVHEFGHFLLAKINGIGVVEFSIGMGPRLCSFQKGETRYSIKILPFGGSCMMVGEDADDPDPKAFNNKPVLGRISVIFAGPFFNFILAFLFAIVIVLSIGQDTAYVYGVSEGTPAAETDLMPGDKVVEINGQKIRTYRDIMLYMMSHSGREVELTYQRPADGSWENGGDYEERTISITPEYSPEAGTYLMGISFYNIYEKPDSIAGIIGDSLYEVNYCIRSTFISLKMLFTKQIAADEAVAGPVRIVSMIGGTVGESREAGGTAILLTLSYWCLILSASLGIMNLLPIPALDGGRLVFLLIELVRGKPIDSEKEGMVHMAGLACLMALMVIVLFNDIRSLL</sequence>
<dbReference type="SUPFAM" id="SSF50156">
    <property type="entry name" value="PDZ domain-like"/>
    <property type="match status" value="1"/>
</dbReference>
<dbReference type="PROSITE" id="PS50106">
    <property type="entry name" value="PDZ"/>
    <property type="match status" value="1"/>
</dbReference>
<dbReference type="Pfam" id="PF02163">
    <property type="entry name" value="Peptidase_M50"/>
    <property type="match status" value="1"/>
</dbReference>
<keyword evidence="6" id="KW-0378">Hydrolase</keyword>
<dbReference type="InterPro" id="IPR001478">
    <property type="entry name" value="PDZ"/>
</dbReference>
<reference evidence="13" key="2">
    <citation type="submission" date="2021-04" db="EMBL/GenBank/DDBJ databases">
        <authorList>
            <person name="Gilroy R."/>
        </authorList>
    </citation>
    <scope>NUCLEOTIDE SEQUENCE</scope>
    <source>
        <strain evidence="13">CHK178-16964</strain>
    </source>
</reference>
<evidence type="ECO:0000256" key="9">
    <source>
        <dbReference type="ARBA" id="ARBA00023049"/>
    </source>
</evidence>
<comment type="cofactor">
    <cofactor evidence="1">
        <name>Zn(2+)</name>
        <dbReference type="ChEBI" id="CHEBI:29105"/>
    </cofactor>
</comment>
<keyword evidence="8 11" id="KW-1133">Transmembrane helix</keyword>
<dbReference type="InterPro" id="IPR041489">
    <property type="entry name" value="PDZ_6"/>
</dbReference>
<comment type="caution">
    <text evidence="13">The sequence shown here is derived from an EMBL/GenBank/DDBJ whole genome shotgun (WGS) entry which is preliminary data.</text>
</comment>
<keyword evidence="4" id="KW-0645">Protease</keyword>
<dbReference type="InterPro" id="IPR008915">
    <property type="entry name" value="Peptidase_M50"/>
</dbReference>
<dbReference type="GO" id="GO:0004222">
    <property type="term" value="F:metalloendopeptidase activity"/>
    <property type="evidence" value="ECO:0007669"/>
    <property type="project" value="InterPro"/>
</dbReference>
<dbReference type="Pfam" id="PF17820">
    <property type="entry name" value="PDZ_6"/>
    <property type="match status" value="1"/>
</dbReference>
<keyword evidence="7" id="KW-0862">Zinc</keyword>
<keyword evidence="5 11" id="KW-0812">Transmembrane</keyword>
<dbReference type="AlphaFoldDB" id="A0A9D2HJ80"/>
<dbReference type="SMART" id="SM00228">
    <property type="entry name" value="PDZ"/>
    <property type="match status" value="1"/>
</dbReference>
<dbReference type="PANTHER" id="PTHR42837:SF2">
    <property type="entry name" value="MEMBRANE METALLOPROTEASE ARASP2, CHLOROPLASTIC-RELATED"/>
    <property type="match status" value="1"/>
</dbReference>
<name>A0A9D2HJ80_9FIRM</name>
<evidence type="ECO:0000256" key="6">
    <source>
        <dbReference type="ARBA" id="ARBA00022801"/>
    </source>
</evidence>
<keyword evidence="9" id="KW-0482">Metalloprotease</keyword>
<dbReference type="InterPro" id="IPR004387">
    <property type="entry name" value="Pept_M50_Zn"/>
</dbReference>
<evidence type="ECO:0000256" key="4">
    <source>
        <dbReference type="ARBA" id="ARBA00022670"/>
    </source>
</evidence>
<protein>
    <submittedName>
        <fullName evidence="13">M50 family metallopeptidase</fullName>
    </submittedName>
</protein>
<evidence type="ECO:0000259" key="12">
    <source>
        <dbReference type="PROSITE" id="PS50106"/>
    </source>
</evidence>
<dbReference type="EMBL" id="DWZA01000088">
    <property type="protein sequence ID" value="HJA71862.1"/>
    <property type="molecule type" value="Genomic_DNA"/>
</dbReference>
<dbReference type="CDD" id="cd06163">
    <property type="entry name" value="S2P-M50_PDZ_RseP-like"/>
    <property type="match status" value="1"/>
</dbReference>
<evidence type="ECO:0000256" key="8">
    <source>
        <dbReference type="ARBA" id="ARBA00022989"/>
    </source>
</evidence>
<evidence type="ECO:0000256" key="11">
    <source>
        <dbReference type="SAM" id="Phobius"/>
    </source>
</evidence>
<proteinExistence type="inferred from homology"/>
<dbReference type="GO" id="GO:0006508">
    <property type="term" value="P:proteolysis"/>
    <property type="evidence" value="ECO:0007669"/>
    <property type="project" value="UniProtKB-KW"/>
</dbReference>
<evidence type="ECO:0000256" key="5">
    <source>
        <dbReference type="ARBA" id="ARBA00022692"/>
    </source>
</evidence>
<dbReference type="PANTHER" id="PTHR42837">
    <property type="entry name" value="REGULATOR OF SIGMA-E PROTEASE RSEP"/>
    <property type="match status" value="1"/>
</dbReference>
<feature type="transmembrane region" description="Helical" evidence="11">
    <location>
        <begin position="329"/>
        <end position="348"/>
    </location>
</feature>
<evidence type="ECO:0000313" key="14">
    <source>
        <dbReference type="Proteomes" id="UP000823900"/>
    </source>
</evidence>
<accession>A0A9D2HJ80</accession>
<comment type="similarity">
    <text evidence="3">Belongs to the peptidase M50B family.</text>
</comment>
<evidence type="ECO:0000256" key="7">
    <source>
        <dbReference type="ARBA" id="ARBA00022833"/>
    </source>
</evidence>
<dbReference type="InterPro" id="IPR036034">
    <property type="entry name" value="PDZ_sf"/>
</dbReference>
<feature type="transmembrane region" description="Helical" evidence="11">
    <location>
        <begin position="278"/>
        <end position="300"/>
    </location>
</feature>
<feature type="transmembrane region" description="Helical" evidence="11">
    <location>
        <begin position="88"/>
        <end position="111"/>
    </location>
</feature>